<organism evidence="1 2">
    <name type="scientific">Durio zibethinus</name>
    <name type="common">Durian</name>
    <dbReference type="NCBI Taxonomy" id="66656"/>
    <lineage>
        <taxon>Eukaryota</taxon>
        <taxon>Viridiplantae</taxon>
        <taxon>Streptophyta</taxon>
        <taxon>Embryophyta</taxon>
        <taxon>Tracheophyta</taxon>
        <taxon>Spermatophyta</taxon>
        <taxon>Magnoliopsida</taxon>
        <taxon>eudicotyledons</taxon>
        <taxon>Gunneridae</taxon>
        <taxon>Pentapetalae</taxon>
        <taxon>rosids</taxon>
        <taxon>malvids</taxon>
        <taxon>Malvales</taxon>
        <taxon>Malvaceae</taxon>
        <taxon>Helicteroideae</taxon>
        <taxon>Durio</taxon>
    </lineage>
</organism>
<dbReference type="KEGG" id="dzi:111276360"/>
<dbReference type="GeneID" id="111276360"/>
<name>A0A6P5WQ50_DURZI</name>
<proteinExistence type="predicted"/>
<reference evidence="2" key="1">
    <citation type="submission" date="2025-08" db="UniProtKB">
        <authorList>
            <consortium name="RefSeq"/>
        </authorList>
    </citation>
    <scope>IDENTIFICATION</scope>
    <source>
        <tissue evidence="2">Fruit stalk</tissue>
    </source>
</reference>
<gene>
    <name evidence="2" type="primary">LOC111276360</name>
</gene>
<dbReference type="AlphaFoldDB" id="A0A6P5WQ50"/>
<dbReference type="OrthoDB" id="1935929at2759"/>
<dbReference type="PANTHER" id="PTHR33710:SF73">
    <property type="entry name" value="ZINC KNUCKLE CX2CX4HX4C DOMAIN-CONTAINING PROTEIN"/>
    <property type="match status" value="1"/>
</dbReference>
<dbReference type="Proteomes" id="UP000515121">
    <property type="component" value="Unplaced"/>
</dbReference>
<dbReference type="SUPFAM" id="SSF56219">
    <property type="entry name" value="DNase I-like"/>
    <property type="match status" value="1"/>
</dbReference>
<dbReference type="Gene3D" id="3.60.10.10">
    <property type="entry name" value="Endonuclease/exonuclease/phosphatase"/>
    <property type="match status" value="1"/>
</dbReference>
<protein>
    <submittedName>
        <fullName evidence="2">Uncharacterized protein LOC111276360</fullName>
    </submittedName>
</protein>
<dbReference type="PANTHER" id="PTHR33710">
    <property type="entry name" value="BNAC02G09200D PROTEIN"/>
    <property type="match status" value="1"/>
</dbReference>
<dbReference type="InterPro" id="IPR036691">
    <property type="entry name" value="Endo/exonu/phosph_ase_sf"/>
</dbReference>
<sequence length="164" mass="19431">MALGDFNEIMWDTEKEGRGKRSEWQMEACRSAVENADLHDLGFTRPKFTWERGNTEISSIRERLDRAATNRAWMGKFSHFLVRNLACSYLDHYLLLVTTERAKAERRCLFAKRKQVLEAIWANEHDCKSIVAEAWANGDNKTMRRRLQWTRNRLYVWGKEKFQG</sequence>
<keyword evidence="1" id="KW-1185">Reference proteome</keyword>
<evidence type="ECO:0000313" key="2">
    <source>
        <dbReference type="RefSeq" id="XP_022717837.1"/>
    </source>
</evidence>
<dbReference type="RefSeq" id="XP_022717837.1">
    <property type="nucleotide sequence ID" value="XM_022862102.1"/>
</dbReference>
<accession>A0A6P5WQ50</accession>
<evidence type="ECO:0000313" key="1">
    <source>
        <dbReference type="Proteomes" id="UP000515121"/>
    </source>
</evidence>